<dbReference type="RefSeq" id="WP_265353663.1">
    <property type="nucleotide sequence ID" value="NZ_JAMQPL010000145.1"/>
</dbReference>
<gene>
    <name evidence="4" type="ORF">ND862_19720</name>
</gene>
<evidence type="ECO:0000256" key="2">
    <source>
        <dbReference type="ARBA" id="ARBA00022722"/>
    </source>
</evidence>
<dbReference type="GO" id="GO:0110001">
    <property type="term" value="C:toxin-antitoxin complex"/>
    <property type="evidence" value="ECO:0007669"/>
    <property type="project" value="InterPro"/>
</dbReference>
<evidence type="ECO:0000313" key="5">
    <source>
        <dbReference type="Proteomes" id="UP001208540"/>
    </source>
</evidence>
<feature type="non-terminal residue" evidence="4">
    <location>
        <position position="1"/>
    </location>
</feature>
<sequence length="46" mass="5511">SATRNHLIHGYFIVDYDIVWDLVKNKIPILEIQIKEILQKEKTLFD</sequence>
<dbReference type="GO" id="GO:0004540">
    <property type="term" value="F:RNA nuclease activity"/>
    <property type="evidence" value="ECO:0007669"/>
    <property type="project" value="InterPro"/>
</dbReference>
<dbReference type="GO" id="GO:0016787">
    <property type="term" value="F:hydrolase activity"/>
    <property type="evidence" value="ECO:0007669"/>
    <property type="project" value="UniProtKB-KW"/>
</dbReference>
<proteinExistence type="predicted"/>
<comment type="caution">
    <text evidence="4">The sequence shown here is derived from an EMBL/GenBank/DDBJ whole genome shotgun (WGS) entry which is preliminary data.</text>
</comment>
<dbReference type="Pfam" id="PF01934">
    <property type="entry name" value="HepT-like"/>
    <property type="match status" value="1"/>
</dbReference>
<evidence type="ECO:0000256" key="1">
    <source>
        <dbReference type="ARBA" id="ARBA00022649"/>
    </source>
</evidence>
<dbReference type="AlphaFoldDB" id="A0AAW5VLQ1"/>
<reference evidence="4" key="1">
    <citation type="submission" date="2022-06" db="EMBL/GenBank/DDBJ databases">
        <title>Leptospira isolates from biofilms formed at urban environments.</title>
        <authorList>
            <person name="Ribeiro P.S."/>
            <person name="Sousa T."/>
            <person name="Carvalho N."/>
            <person name="Aburjaile F."/>
            <person name="Neves F."/>
            <person name="Oliveira D."/>
            <person name="Blanco L."/>
            <person name="Lima J."/>
            <person name="Costa F."/>
            <person name="Brenig B."/>
            <person name="Soares S."/>
            <person name="Ramos R."/>
            <person name="Goes-Neto A."/>
            <person name="Matiuzzi M."/>
            <person name="Azevedo V."/>
            <person name="Ristow P."/>
        </authorList>
    </citation>
    <scope>NUCLEOTIDE SEQUENCE</scope>
    <source>
        <strain evidence="4">VSF20</strain>
    </source>
</reference>
<dbReference type="EMBL" id="JAMQPL010000145">
    <property type="protein sequence ID" value="MCW7532446.1"/>
    <property type="molecule type" value="Genomic_DNA"/>
</dbReference>
<evidence type="ECO:0000313" key="4">
    <source>
        <dbReference type="EMBL" id="MCW7532446.1"/>
    </source>
</evidence>
<dbReference type="InterPro" id="IPR008201">
    <property type="entry name" value="HepT-like"/>
</dbReference>
<keyword evidence="3" id="KW-0378">Hydrolase</keyword>
<dbReference type="Proteomes" id="UP001208540">
    <property type="component" value="Unassembled WGS sequence"/>
</dbReference>
<accession>A0AAW5VLQ1</accession>
<name>A0AAW5VLQ1_9LEPT</name>
<evidence type="ECO:0000256" key="3">
    <source>
        <dbReference type="ARBA" id="ARBA00022801"/>
    </source>
</evidence>
<protein>
    <submittedName>
        <fullName evidence="4">DUF86 domain-containing protein</fullName>
    </submittedName>
</protein>
<keyword evidence="2" id="KW-0540">Nuclease</keyword>
<organism evidence="4 5">
    <name type="scientific">Leptospira soteropolitanensis</name>
    <dbReference type="NCBI Taxonomy" id="2950025"/>
    <lineage>
        <taxon>Bacteria</taxon>
        <taxon>Pseudomonadati</taxon>
        <taxon>Spirochaetota</taxon>
        <taxon>Spirochaetia</taxon>
        <taxon>Leptospirales</taxon>
        <taxon>Leptospiraceae</taxon>
        <taxon>Leptospira</taxon>
    </lineage>
</organism>
<keyword evidence="1" id="KW-1277">Toxin-antitoxin system</keyword>